<dbReference type="InterPro" id="IPR018047">
    <property type="entry name" value="Ammonium_transpt_CS"/>
</dbReference>
<keyword evidence="11" id="KW-1185">Reference proteome</keyword>
<keyword evidence="4 8" id="KW-0812">Transmembrane</keyword>
<evidence type="ECO:0000256" key="4">
    <source>
        <dbReference type="ARBA" id="ARBA00022692"/>
    </source>
</evidence>
<comment type="similarity">
    <text evidence="2 8">Belongs to the ammonia transporter channel (TC 1.A.11.2) family.</text>
</comment>
<feature type="transmembrane region" description="Helical" evidence="8">
    <location>
        <begin position="376"/>
        <end position="394"/>
    </location>
</feature>
<feature type="transmembrane region" description="Helical" evidence="8">
    <location>
        <begin position="406"/>
        <end position="426"/>
    </location>
</feature>
<dbReference type="EMBL" id="CP030118">
    <property type="protein sequence ID" value="QDL10000.1"/>
    <property type="molecule type" value="Genomic_DNA"/>
</dbReference>
<sequence length="539" mass="56351">MMRKITNKNKSRRKNRWRAVKSLYITAQNNSIVNKMTVVIKQLSPSWQACIPVACLIVLAWGYTAVAQTPAPAGSTTAELKVAIDTLWVAIAAFLVFFMNAGFCMLETGLCRQKNAVNVLAKNLVVFALATVAFWAIGFGLMFGDGNDFIGLSGFFLQGADNSPATGDAYKGVFSALSWTGVPLAAKFLFQLVFAGTAATIVSGAVAERIKFLDFLIFSLLLVGVAYAITGHWIWGAGWLADMGFFDFAGSTVVHSVGGWAALMGAAFLGPRIGKYQDGQAIALPGHNMSIATLGCLILWLGWFGFNPGSVMAADPSAITHVALTTNLAGAVGGITATITAWLYLGKPDLSMIINGILAGLVGITASCAYVNLNSAFIIGLIAGVLVVFAVTFFDKIRIDDPVGAVSVHLVCGVWGTLAVGLFSVGPGGYPWMVDLAGKPVGPHGIFFGGGLGTLIAQIVGILSVGGMTVLLSSIFWLALKATLGIRVSTQEEIEGLDIGEHGMEAYSGFVKEASANGFSELGSHGAGVSRAGDLPTSL</sequence>
<feature type="transmembrane region" description="Helical" evidence="8">
    <location>
        <begin position="188"/>
        <end position="208"/>
    </location>
</feature>
<dbReference type="PANTHER" id="PTHR11730">
    <property type="entry name" value="AMMONIUM TRANSPORTER"/>
    <property type="match status" value="1"/>
</dbReference>
<dbReference type="Pfam" id="PF00909">
    <property type="entry name" value="Ammonium_transp"/>
    <property type="match status" value="1"/>
</dbReference>
<dbReference type="NCBIfam" id="TIGR00836">
    <property type="entry name" value="amt"/>
    <property type="match status" value="1"/>
</dbReference>
<dbReference type="KEGG" id="bsen:DP114_20785"/>
<keyword evidence="6 8" id="KW-0472">Membrane</keyword>
<gene>
    <name evidence="10" type="ORF">DP114_20785</name>
</gene>
<keyword evidence="3 8" id="KW-0813">Transport</keyword>
<protein>
    <recommendedName>
        <fullName evidence="8">Ammonium transporter</fullName>
    </recommendedName>
</protein>
<feature type="transmembrane region" description="Helical" evidence="8">
    <location>
        <begin position="446"/>
        <end position="479"/>
    </location>
</feature>
<feature type="transmembrane region" description="Helical" evidence="8">
    <location>
        <begin position="352"/>
        <end position="370"/>
    </location>
</feature>
<dbReference type="Proteomes" id="UP000503129">
    <property type="component" value="Chromosome"/>
</dbReference>
<feature type="transmembrane region" description="Helical" evidence="8">
    <location>
        <begin position="83"/>
        <end position="103"/>
    </location>
</feature>
<name>A0A856MII1_9CYAN</name>
<organism evidence="10 11">
    <name type="scientific">Brasilonema sennae CENA114</name>
    <dbReference type="NCBI Taxonomy" id="415709"/>
    <lineage>
        <taxon>Bacteria</taxon>
        <taxon>Bacillati</taxon>
        <taxon>Cyanobacteriota</taxon>
        <taxon>Cyanophyceae</taxon>
        <taxon>Nostocales</taxon>
        <taxon>Scytonemataceae</taxon>
        <taxon>Brasilonema</taxon>
        <taxon>Bromeliae group (in: Brasilonema)</taxon>
    </lineage>
</organism>
<dbReference type="AlphaFoldDB" id="A0A856MII1"/>
<keyword evidence="5 8" id="KW-1133">Transmembrane helix</keyword>
<keyword evidence="7 8" id="KW-0924">Ammonia transport</keyword>
<feature type="transmembrane region" description="Helical" evidence="8">
    <location>
        <begin position="124"/>
        <end position="143"/>
    </location>
</feature>
<comment type="subcellular location">
    <subcellularLocation>
        <location evidence="8">Cell membrane</location>
        <topology evidence="8">Multi-pass membrane protein</topology>
    </subcellularLocation>
    <subcellularLocation>
        <location evidence="1">Membrane</location>
        <topology evidence="1">Multi-pass membrane protein</topology>
    </subcellularLocation>
</comment>
<feature type="transmembrane region" description="Helical" evidence="8">
    <location>
        <begin position="248"/>
        <end position="269"/>
    </location>
</feature>
<feature type="transmembrane region" description="Helical" evidence="8">
    <location>
        <begin position="281"/>
        <end position="306"/>
    </location>
</feature>
<dbReference type="SUPFAM" id="SSF111352">
    <property type="entry name" value="Ammonium transporter"/>
    <property type="match status" value="1"/>
</dbReference>
<feature type="domain" description="Ammonium transporter AmtB-like" evidence="9">
    <location>
        <begin position="88"/>
        <end position="507"/>
    </location>
</feature>
<evidence type="ECO:0000256" key="8">
    <source>
        <dbReference type="RuleBase" id="RU362002"/>
    </source>
</evidence>
<dbReference type="GO" id="GO:0005886">
    <property type="term" value="C:plasma membrane"/>
    <property type="evidence" value="ECO:0007669"/>
    <property type="project" value="UniProtKB-SubCell"/>
</dbReference>
<evidence type="ECO:0000256" key="5">
    <source>
        <dbReference type="ARBA" id="ARBA00022989"/>
    </source>
</evidence>
<reference evidence="10 11" key="1">
    <citation type="submission" date="2018-06" db="EMBL/GenBank/DDBJ databases">
        <title>Comparative genomics of Brasilonema spp. strains.</title>
        <authorList>
            <person name="Alvarenga D.O."/>
            <person name="Fiore M.F."/>
            <person name="Varani A.M."/>
        </authorList>
    </citation>
    <scope>NUCLEOTIDE SEQUENCE [LARGE SCALE GENOMIC DNA]</scope>
    <source>
        <strain evidence="10 11">CENA114</strain>
    </source>
</reference>
<dbReference type="GO" id="GO:0008519">
    <property type="term" value="F:ammonium channel activity"/>
    <property type="evidence" value="ECO:0007669"/>
    <property type="project" value="InterPro"/>
</dbReference>
<evidence type="ECO:0000256" key="6">
    <source>
        <dbReference type="ARBA" id="ARBA00023136"/>
    </source>
</evidence>
<evidence type="ECO:0000313" key="11">
    <source>
        <dbReference type="Proteomes" id="UP000503129"/>
    </source>
</evidence>
<dbReference type="Gene3D" id="1.10.3430.10">
    <property type="entry name" value="Ammonium transporter AmtB like domains"/>
    <property type="match status" value="1"/>
</dbReference>
<feature type="transmembrane region" description="Helical" evidence="8">
    <location>
        <begin position="318"/>
        <end position="345"/>
    </location>
</feature>
<dbReference type="InterPro" id="IPR024041">
    <property type="entry name" value="NH4_transpt_AmtB-like_dom"/>
</dbReference>
<evidence type="ECO:0000259" key="9">
    <source>
        <dbReference type="Pfam" id="PF00909"/>
    </source>
</evidence>
<dbReference type="FunFam" id="1.10.3430.10:FF:000008">
    <property type="entry name" value="Ammonium transporter"/>
    <property type="match status" value="1"/>
</dbReference>
<feature type="transmembrane region" description="Helical" evidence="8">
    <location>
        <begin position="215"/>
        <end position="236"/>
    </location>
</feature>
<evidence type="ECO:0000313" key="10">
    <source>
        <dbReference type="EMBL" id="QDL10000.1"/>
    </source>
</evidence>
<evidence type="ECO:0000256" key="3">
    <source>
        <dbReference type="ARBA" id="ARBA00022448"/>
    </source>
</evidence>
<accession>A0A856MII1</accession>
<dbReference type="InterPro" id="IPR029020">
    <property type="entry name" value="Ammonium/urea_transptr"/>
</dbReference>
<dbReference type="PROSITE" id="PS01219">
    <property type="entry name" value="AMMONIUM_TRANSP"/>
    <property type="match status" value="1"/>
</dbReference>
<evidence type="ECO:0000256" key="7">
    <source>
        <dbReference type="ARBA" id="ARBA00023177"/>
    </source>
</evidence>
<dbReference type="PANTHER" id="PTHR11730:SF89">
    <property type="entry name" value="AMMONIUM TRANSPORTER SLL0108-RELATED"/>
    <property type="match status" value="1"/>
</dbReference>
<dbReference type="InterPro" id="IPR001905">
    <property type="entry name" value="Ammonium_transpt"/>
</dbReference>
<dbReference type="GO" id="GO:0097272">
    <property type="term" value="P:ammonium homeostasis"/>
    <property type="evidence" value="ECO:0007669"/>
    <property type="project" value="TreeGrafter"/>
</dbReference>
<proteinExistence type="inferred from homology"/>
<evidence type="ECO:0000256" key="1">
    <source>
        <dbReference type="ARBA" id="ARBA00004141"/>
    </source>
</evidence>
<evidence type="ECO:0000256" key="2">
    <source>
        <dbReference type="ARBA" id="ARBA00005887"/>
    </source>
</evidence>